<dbReference type="Pfam" id="PF03054">
    <property type="entry name" value="tRNA_Me_trans"/>
    <property type="match status" value="1"/>
</dbReference>
<evidence type="ECO:0000256" key="6">
    <source>
        <dbReference type="ARBA" id="ARBA00022884"/>
    </source>
</evidence>
<dbReference type="SUPFAM" id="SSF52402">
    <property type="entry name" value="Adenine nucleotide alpha hydrolases-like"/>
    <property type="match status" value="1"/>
</dbReference>
<dbReference type="GO" id="GO:0000049">
    <property type="term" value="F:tRNA binding"/>
    <property type="evidence" value="ECO:0007669"/>
    <property type="project" value="UniProtKB-KW"/>
</dbReference>
<dbReference type="Proteomes" id="UP000179069">
    <property type="component" value="Unassembled WGS sequence"/>
</dbReference>
<dbReference type="Gene3D" id="3.40.50.620">
    <property type="entry name" value="HUPs"/>
    <property type="match status" value="1"/>
</dbReference>
<dbReference type="PANTHER" id="PTHR11933">
    <property type="entry name" value="TRNA 5-METHYLAMINOMETHYL-2-THIOURIDYLATE -METHYLTRANSFERASE"/>
    <property type="match status" value="1"/>
</dbReference>
<dbReference type="Pfam" id="PF20258">
    <property type="entry name" value="tRNA_Me_trans_C"/>
    <property type="match status" value="1"/>
</dbReference>
<evidence type="ECO:0000256" key="5">
    <source>
        <dbReference type="ARBA" id="ARBA00022840"/>
    </source>
</evidence>
<evidence type="ECO:0000256" key="4">
    <source>
        <dbReference type="ARBA" id="ARBA00022741"/>
    </source>
</evidence>
<feature type="site" description="Interaction with tRNA" evidence="9">
    <location>
        <position position="125"/>
    </location>
</feature>
<evidence type="ECO:0000313" key="13">
    <source>
        <dbReference type="Proteomes" id="UP000179069"/>
    </source>
</evidence>
<feature type="region of interest" description="Interaction with target base in tRNA" evidence="9">
    <location>
        <begin position="95"/>
        <end position="97"/>
    </location>
</feature>
<dbReference type="Gene3D" id="2.30.30.280">
    <property type="entry name" value="Adenine nucleotide alpha hydrolases-like domains"/>
    <property type="match status" value="1"/>
</dbReference>
<evidence type="ECO:0000256" key="8">
    <source>
        <dbReference type="ARBA" id="ARBA00051542"/>
    </source>
</evidence>
<comment type="similarity">
    <text evidence="9">Belongs to the MnmA/TRMU family.</text>
</comment>
<feature type="active site" description="Cysteine persulfide intermediate" evidence="9">
    <location>
        <position position="199"/>
    </location>
</feature>
<evidence type="ECO:0000256" key="9">
    <source>
        <dbReference type="HAMAP-Rule" id="MF_00144"/>
    </source>
</evidence>
<evidence type="ECO:0000313" key="12">
    <source>
        <dbReference type="EMBL" id="OGY16927.1"/>
    </source>
</evidence>
<keyword evidence="1 9" id="KW-0820">tRNA-binding</keyword>
<dbReference type="CDD" id="cd01998">
    <property type="entry name" value="MnmA_TRMU-like"/>
    <property type="match status" value="1"/>
</dbReference>
<organism evidence="12 13">
    <name type="scientific">Candidatus Chisholmbacteria bacterium RIFCSPHIGHO2_01_FULL_49_18</name>
    <dbReference type="NCBI Taxonomy" id="1797590"/>
    <lineage>
        <taxon>Bacteria</taxon>
        <taxon>Candidatus Chisholmiibacteriota</taxon>
    </lineage>
</organism>
<dbReference type="GO" id="GO:0005524">
    <property type="term" value="F:ATP binding"/>
    <property type="evidence" value="ECO:0007669"/>
    <property type="project" value="UniProtKB-KW"/>
</dbReference>
<comment type="caution">
    <text evidence="9">Lacks conserved residue(s) required for the propagation of feature annotation.</text>
</comment>
<dbReference type="InterPro" id="IPR046885">
    <property type="entry name" value="MnmA-like_C"/>
</dbReference>
<accession>A0A1G1VNW2</accession>
<dbReference type="InterPro" id="IPR023382">
    <property type="entry name" value="MnmA-like_central_sf"/>
</dbReference>
<dbReference type="HAMAP" id="MF_00144">
    <property type="entry name" value="tRNA_thiouridyl_MnmA"/>
    <property type="match status" value="1"/>
</dbReference>
<dbReference type="NCBIfam" id="NF001138">
    <property type="entry name" value="PRK00143.1"/>
    <property type="match status" value="1"/>
</dbReference>
<dbReference type="PANTHER" id="PTHR11933:SF5">
    <property type="entry name" value="MITOCHONDRIAL TRNA-SPECIFIC 2-THIOURIDYLASE 1"/>
    <property type="match status" value="1"/>
</dbReference>
<comment type="caution">
    <text evidence="12">The sequence shown here is derived from an EMBL/GenBank/DDBJ whole genome shotgun (WGS) entry which is preliminary data.</text>
</comment>
<keyword evidence="3 9" id="KW-0819">tRNA processing</keyword>
<dbReference type="InterPro" id="IPR014729">
    <property type="entry name" value="Rossmann-like_a/b/a_fold"/>
</dbReference>
<comment type="catalytic activity">
    <reaction evidence="8 9">
        <text>S-sulfanyl-L-cysteinyl-[protein] + uridine(34) in tRNA + AH2 + ATP = 2-thiouridine(34) in tRNA + L-cysteinyl-[protein] + A + AMP + diphosphate + H(+)</text>
        <dbReference type="Rhea" id="RHEA:47032"/>
        <dbReference type="Rhea" id="RHEA-COMP:10131"/>
        <dbReference type="Rhea" id="RHEA-COMP:11726"/>
        <dbReference type="Rhea" id="RHEA-COMP:11727"/>
        <dbReference type="Rhea" id="RHEA-COMP:11728"/>
        <dbReference type="ChEBI" id="CHEBI:13193"/>
        <dbReference type="ChEBI" id="CHEBI:15378"/>
        <dbReference type="ChEBI" id="CHEBI:17499"/>
        <dbReference type="ChEBI" id="CHEBI:29950"/>
        <dbReference type="ChEBI" id="CHEBI:30616"/>
        <dbReference type="ChEBI" id="CHEBI:33019"/>
        <dbReference type="ChEBI" id="CHEBI:61963"/>
        <dbReference type="ChEBI" id="CHEBI:65315"/>
        <dbReference type="ChEBI" id="CHEBI:87170"/>
        <dbReference type="ChEBI" id="CHEBI:456215"/>
        <dbReference type="EC" id="2.8.1.13"/>
    </reaction>
</comment>
<evidence type="ECO:0000259" key="11">
    <source>
        <dbReference type="Pfam" id="PF20259"/>
    </source>
</evidence>
<feature type="domain" description="tRNA-specific 2-thiouridylase MnmA-like central" evidence="11">
    <location>
        <begin position="207"/>
        <end position="281"/>
    </location>
</feature>
<dbReference type="AlphaFoldDB" id="A0A1G1VNW2"/>
<keyword evidence="5 9" id="KW-0067">ATP-binding</keyword>
<feature type="region of interest" description="Interaction with tRNA" evidence="9">
    <location>
        <begin position="149"/>
        <end position="151"/>
    </location>
</feature>
<gene>
    <name evidence="9" type="primary">mnmA</name>
    <name evidence="12" type="ORF">A2785_02210</name>
</gene>
<dbReference type="InterPro" id="IPR004506">
    <property type="entry name" value="MnmA-like"/>
</dbReference>
<dbReference type="Gene3D" id="2.40.30.10">
    <property type="entry name" value="Translation factors"/>
    <property type="match status" value="1"/>
</dbReference>
<feature type="domain" description="tRNA-specific 2-thiouridylase MnmA-like C-terminal" evidence="10">
    <location>
        <begin position="289"/>
        <end position="366"/>
    </location>
</feature>
<feature type="active site" description="Nucleophile" evidence="9">
    <location>
        <position position="100"/>
    </location>
</feature>
<dbReference type="GO" id="GO:0002143">
    <property type="term" value="P:tRNA wobble position uridine thiolation"/>
    <property type="evidence" value="ECO:0007669"/>
    <property type="project" value="TreeGrafter"/>
</dbReference>
<keyword evidence="2 9" id="KW-0808">Transferase</keyword>
<evidence type="ECO:0000256" key="1">
    <source>
        <dbReference type="ARBA" id="ARBA00022555"/>
    </source>
</evidence>
<feature type="site" description="Interaction with tRNA" evidence="9">
    <location>
        <position position="350"/>
    </location>
</feature>
<keyword evidence="4 9" id="KW-0547">Nucleotide-binding</keyword>
<dbReference type="EC" id="2.8.1.13" evidence="9"/>
<evidence type="ECO:0000259" key="10">
    <source>
        <dbReference type="Pfam" id="PF20258"/>
    </source>
</evidence>
<dbReference type="GO" id="GO:0005737">
    <property type="term" value="C:cytoplasm"/>
    <property type="evidence" value="ECO:0007669"/>
    <property type="project" value="UniProtKB-SubCell"/>
</dbReference>
<evidence type="ECO:0000256" key="2">
    <source>
        <dbReference type="ARBA" id="ARBA00022679"/>
    </source>
</evidence>
<evidence type="ECO:0000256" key="3">
    <source>
        <dbReference type="ARBA" id="ARBA00022694"/>
    </source>
</evidence>
<feature type="binding site" evidence="9">
    <location>
        <position position="124"/>
    </location>
    <ligand>
        <name>ATP</name>
        <dbReference type="ChEBI" id="CHEBI:30616"/>
    </ligand>
</feature>
<name>A0A1G1VNW2_9BACT</name>
<feature type="binding site" evidence="9">
    <location>
        <position position="39"/>
    </location>
    <ligand>
        <name>ATP</name>
        <dbReference type="ChEBI" id="CHEBI:30616"/>
    </ligand>
</feature>
<dbReference type="InterPro" id="IPR046884">
    <property type="entry name" value="MnmA-like_central"/>
</dbReference>
<dbReference type="EMBL" id="MHCI01000008">
    <property type="protein sequence ID" value="OGY16927.1"/>
    <property type="molecule type" value="Genomic_DNA"/>
</dbReference>
<sequence length="369" mass="41841">MKIQKHASRVAVGMSGGVDSSLSTALLAEQGYEVTGVYLECWNEPGCRAPQDRKDALAVALQLGIPFEVLDFQKEYKRKVIDYFYREYKAGQTPNPDVVCNREIKFGLFLQWALEKGFDFIATGHYARIARKKNGHATYRLLRGVDEKKDQSYFLYTLMQDQLKHILFPVGEMTKQEVRREAKKRGIVTADKPDSVGICFVGDVDVQKFLRRRIKEKRGVVVDTDGNMIGEHKGVWFYTIGQRHGFSINSKFKVQSSKLKHSIPPFYVVGKDVTRNRLIVGFGPETYVDNFQVKDLHFINGMGRDELVRTENLSVRIRHGGDLIPSRSTIHHLKFMIHLDESQRGVAPGQVAVLYRGDECLGGGVIDLA</sequence>
<dbReference type="NCBIfam" id="TIGR00420">
    <property type="entry name" value="trmU"/>
    <property type="match status" value="1"/>
</dbReference>
<keyword evidence="7" id="KW-1015">Disulfide bond</keyword>
<feature type="binding site" evidence="9">
    <location>
        <begin position="13"/>
        <end position="20"/>
    </location>
    <ligand>
        <name>ATP</name>
        <dbReference type="ChEBI" id="CHEBI:30616"/>
    </ligand>
</feature>
<reference evidence="12 13" key="1">
    <citation type="journal article" date="2016" name="Nat. Commun.">
        <title>Thousands of microbial genomes shed light on interconnected biogeochemical processes in an aquifer system.</title>
        <authorList>
            <person name="Anantharaman K."/>
            <person name="Brown C.T."/>
            <person name="Hug L.A."/>
            <person name="Sharon I."/>
            <person name="Castelle C.J."/>
            <person name="Probst A.J."/>
            <person name="Thomas B.C."/>
            <person name="Singh A."/>
            <person name="Wilkins M.J."/>
            <person name="Karaoz U."/>
            <person name="Brodie E.L."/>
            <person name="Williams K.H."/>
            <person name="Hubbard S.S."/>
            <person name="Banfield J.F."/>
        </authorList>
    </citation>
    <scope>NUCLEOTIDE SEQUENCE [LARGE SCALE GENOMIC DNA]</scope>
</reference>
<protein>
    <recommendedName>
        <fullName evidence="9">tRNA-specific 2-thiouridylase MnmA</fullName>
        <ecNumber evidence="9">2.8.1.13</ecNumber>
    </recommendedName>
</protein>
<comment type="function">
    <text evidence="9">Catalyzes the 2-thiolation of uridine at the wobble position (U34) of tRNA, leading to the formation of s(2)U34.</text>
</comment>
<dbReference type="Pfam" id="PF20259">
    <property type="entry name" value="tRNA_Me_trans_M"/>
    <property type="match status" value="1"/>
</dbReference>
<keyword evidence="6 9" id="KW-0694">RNA-binding</keyword>
<proteinExistence type="inferred from homology"/>
<comment type="subcellular location">
    <subcellularLocation>
        <location evidence="9">Cytoplasm</location>
    </subcellularLocation>
</comment>
<evidence type="ECO:0000256" key="7">
    <source>
        <dbReference type="ARBA" id="ARBA00023157"/>
    </source>
</evidence>
<keyword evidence="9" id="KW-0963">Cytoplasm</keyword>
<dbReference type="GO" id="GO:0103016">
    <property type="term" value="F:tRNA-uridine 2-sulfurtransferase activity"/>
    <property type="evidence" value="ECO:0007669"/>
    <property type="project" value="UniProtKB-EC"/>
</dbReference>
<dbReference type="FunFam" id="3.40.50.620:FF:000115">
    <property type="entry name" value="tRNA-specific 2-thiouridylase MnmA"/>
    <property type="match status" value="1"/>
</dbReference>